<dbReference type="Pfam" id="PF11104">
    <property type="entry name" value="PilM_2"/>
    <property type="match status" value="1"/>
</dbReference>
<protein>
    <submittedName>
        <fullName evidence="2">Type IV pilus assembly protein PilM</fullName>
    </submittedName>
</protein>
<organism evidence="2 3">
    <name type="scientific">Nitrosomonas ureae</name>
    <dbReference type="NCBI Taxonomy" id="44577"/>
    <lineage>
        <taxon>Bacteria</taxon>
        <taxon>Pseudomonadati</taxon>
        <taxon>Pseudomonadota</taxon>
        <taxon>Betaproteobacteria</taxon>
        <taxon>Nitrosomonadales</taxon>
        <taxon>Nitrosomonadaceae</taxon>
        <taxon>Nitrosomonas</taxon>
    </lineage>
</organism>
<proteinExistence type="predicted"/>
<accession>A0A1H2H0X3</accession>
<dbReference type="PANTHER" id="PTHR32432:SF3">
    <property type="entry name" value="ETHANOLAMINE UTILIZATION PROTEIN EUTJ"/>
    <property type="match status" value="1"/>
</dbReference>
<dbReference type="Proteomes" id="UP000182882">
    <property type="component" value="Unassembled WGS sequence"/>
</dbReference>
<keyword evidence="3" id="KW-1185">Reference proteome</keyword>
<dbReference type="KEGG" id="nur:ATY38_08700"/>
<dbReference type="Gene3D" id="3.30.420.40">
    <property type="match status" value="2"/>
</dbReference>
<dbReference type="AlphaFoldDB" id="A0A1H2H0X3"/>
<gene>
    <name evidence="2" type="ORF">SAMN05216406_13935</name>
</gene>
<dbReference type="Gene3D" id="3.30.1490.300">
    <property type="match status" value="1"/>
</dbReference>
<dbReference type="PANTHER" id="PTHR32432">
    <property type="entry name" value="CELL DIVISION PROTEIN FTSA-RELATED"/>
    <property type="match status" value="1"/>
</dbReference>
<feature type="domain" description="SHS2" evidence="1">
    <location>
        <begin position="20"/>
        <end position="190"/>
    </location>
</feature>
<reference evidence="3" key="1">
    <citation type="submission" date="2016-10" db="EMBL/GenBank/DDBJ databases">
        <authorList>
            <person name="Varghese N."/>
            <person name="Submissions S."/>
        </authorList>
    </citation>
    <scope>NUCLEOTIDE SEQUENCE [LARGE SCALE GENOMIC DNA]</scope>
    <source>
        <strain evidence="3">Nm10</strain>
    </source>
</reference>
<dbReference type="RefSeq" id="WP_062558960.1">
    <property type="nucleotide sequence ID" value="NZ_CP013341.1"/>
</dbReference>
<dbReference type="PIRSF" id="PIRSF019169">
    <property type="entry name" value="PilM"/>
    <property type="match status" value="1"/>
</dbReference>
<dbReference type="InterPro" id="IPR043129">
    <property type="entry name" value="ATPase_NBD"/>
</dbReference>
<evidence type="ECO:0000313" key="3">
    <source>
        <dbReference type="Proteomes" id="UP000182882"/>
    </source>
</evidence>
<dbReference type="InterPro" id="IPR005883">
    <property type="entry name" value="PilM"/>
</dbReference>
<sequence>MFKENFTIDLGFLKMKSSPLIGVDISSSSIKMVELSLTGKGSQTYRIDRYVIESLPVDAMLDGGIANMEAVSEGILRGWKRMGTRYKNVALALPTTDVITKKIIVPAGQREDDLIFQVENEASQYIPFPLDEVDLDFQITRSISDSSEEVEVLIAASRKEKVEDRVAAALSAGLKATVMDVEPYAAQAAFELTLNQLPGGGKDQIIALVDIGATVMKVNVLLNGESIYSRDQSFGGNQLTQEIHNQFNLSLEESEAAKRSGELPKNYQVDVLQPFCETLAIEVMRAIQFFYTSTQYTEVNYIFIAGGSAVIPGLDAIIAARTQVSTLILNPFATMELSSRIIPRQLNLDAPSLLIACGLALRNFDPS</sequence>
<dbReference type="CDD" id="cd24049">
    <property type="entry name" value="ASKHA_NBD_PilM"/>
    <property type="match status" value="1"/>
</dbReference>
<evidence type="ECO:0000313" key="2">
    <source>
        <dbReference type="EMBL" id="SDU25258.1"/>
    </source>
</evidence>
<evidence type="ECO:0000259" key="1">
    <source>
        <dbReference type="SMART" id="SM00842"/>
    </source>
</evidence>
<dbReference type="SUPFAM" id="SSF53067">
    <property type="entry name" value="Actin-like ATPase domain"/>
    <property type="match status" value="2"/>
</dbReference>
<dbReference type="NCBIfam" id="TIGR01175">
    <property type="entry name" value="pilM"/>
    <property type="match status" value="1"/>
</dbReference>
<dbReference type="InterPro" id="IPR003494">
    <property type="entry name" value="SHS2_FtsA"/>
</dbReference>
<dbReference type="GO" id="GO:0051301">
    <property type="term" value="P:cell division"/>
    <property type="evidence" value="ECO:0007669"/>
    <property type="project" value="InterPro"/>
</dbReference>
<dbReference type="SMART" id="SM00842">
    <property type="entry name" value="FtsA"/>
    <property type="match status" value="1"/>
</dbReference>
<dbReference type="InterPro" id="IPR050696">
    <property type="entry name" value="FtsA/MreB"/>
</dbReference>
<dbReference type="EMBL" id="FNLN01000039">
    <property type="protein sequence ID" value="SDU25258.1"/>
    <property type="molecule type" value="Genomic_DNA"/>
</dbReference>
<name>A0A1H2H0X3_9PROT</name>